<name>A0AAP0B1X3_9ASPA</name>
<dbReference type="Proteomes" id="UP001418222">
    <property type="component" value="Unassembled WGS sequence"/>
</dbReference>
<evidence type="ECO:0000313" key="1">
    <source>
        <dbReference type="EMBL" id="KAK8923492.1"/>
    </source>
</evidence>
<keyword evidence="2" id="KW-1185">Reference proteome</keyword>
<evidence type="ECO:0000313" key="2">
    <source>
        <dbReference type="Proteomes" id="UP001418222"/>
    </source>
</evidence>
<reference evidence="1 2" key="1">
    <citation type="journal article" date="2022" name="Nat. Plants">
        <title>Genomes of leafy and leafless Platanthera orchids illuminate the evolution of mycoheterotrophy.</title>
        <authorList>
            <person name="Li M.H."/>
            <person name="Liu K.W."/>
            <person name="Li Z."/>
            <person name="Lu H.C."/>
            <person name="Ye Q.L."/>
            <person name="Zhang D."/>
            <person name="Wang J.Y."/>
            <person name="Li Y.F."/>
            <person name="Zhong Z.M."/>
            <person name="Liu X."/>
            <person name="Yu X."/>
            <person name="Liu D.K."/>
            <person name="Tu X.D."/>
            <person name="Liu B."/>
            <person name="Hao Y."/>
            <person name="Liao X.Y."/>
            <person name="Jiang Y.T."/>
            <person name="Sun W.H."/>
            <person name="Chen J."/>
            <person name="Chen Y.Q."/>
            <person name="Ai Y."/>
            <person name="Zhai J.W."/>
            <person name="Wu S.S."/>
            <person name="Zhou Z."/>
            <person name="Hsiao Y.Y."/>
            <person name="Wu W.L."/>
            <person name="Chen Y.Y."/>
            <person name="Lin Y.F."/>
            <person name="Hsu J.L."/>
            <person name="Li C.Y."/>
            <person name="Wang Z.W."/>
            <person name="Zhao X."/>
            <person name="Zhong W.Y."/>
            <person name="Ma X.K."/>
            <person name="Ma L."/>
            <person name="Huang J."/>
            <person name="Chen G.Z."/>
            <person name="Huang M.Z."/>
            <person name="Huang L."/>
            <person name="Peng D.H."/>
            <person name="Luo Y.B."/>
            <person name="Zou S.Q."/>
            <person name="Chen S.P."/>
            <person name="Lan S."/>
            <person name="Tsai W.C."/>
            <person name="Van de Peer Y."/>
            <person name="Liu Z.J."/>
        </authorList>
    </citation>
    <scope>NUCLEOTIDE SEQUENCE [LARGE SCALE GENOMIC DNA]</scope>
    <source>
        <strain evidence="1">Lor287</strain>
    </source>
</reference>
<organism evidence="1 2">
    <name type="scientific">Platanthera zijinensis</name>
    <dbReference type="NCBI Taxonomy" id="2320716"/>
    <lineage>
        <taxon>Eukaryota</taxon>
        <taxon>Viridiplantae</taxon>
        <taxon>Streptophyta</taxon>
        <taxon>Embryophyta</taxon>
        <taxon>Tracheophyta</taxon>
        <taxon>Spermatophyta</taxon>
        <taxon>Magnoliopsida</taxon>
        <taxon>Liliopsida</taxon>
        <taxon>Asparagales</taxon>
        <taxon>Orchidaceae</taxon>
        <taxon>Orchidoideae</taxon>
        <taxon>Orchideae</taxon>
        <taxon>Orchidinae</taxon>
        <taxon>Platanthera</taxon>
    </lineage>
</organism>
<gene>
    <name evidence="1" type="ORF">KSP39_PZI019328</name>
</gene>
<protein>
    <submittedName>
        <fullName evidence="1">Uncharacterized protein</fullName>
    </submittedName>
</protein>
<dbReference type="AlphaFoldDB" id="A0AAP0B1X3"/>
<sequence>MSSPPLFSYLYALFWPICYDQFHHEFVHHILLFPTYPSFTPHLPLSPPSKFLTLFHPPPPLLPRSTHLHDPLTHLLPDLYPLISIPVDSYMDSSTASCIKLTPLHVLVSDVSEFLSRLFECAKRAGELRGAAVCPLAPRIGDLLKFSR</sequence>
<comment type="caution">
    <text evidence="1">The sequence shown here is derived from an EMBL/GenBank/DDBJ whole genome shotgun (WGS) entry which is preliminary data.</text>
</comment>
<proteinExistence type="predicted"/>
<dbReference type="EMBL" id="JBBWWQ010000017">
    <property type="protein sequence ID" value="KAK8923492.1"/>
    <property type="molecule type" value="Genomic_DNA"/>
</dbReference>
<accession>A0AAP0B1X3</accession>